<gene>
    <name evidence="5" type="ORF">AZE42_08386</name>
</gene>
<protein>
    <recommendedName>
        <fullName evidence="4">FAD-binding domain-containing protein</fullName>
    </recommendedName>
</protein>
<proteinExistence type="predicted"/>
<keyword evidence="1" id="KW-0285">Flavoprotein</keyword>
<organism evidence="5 6">
    <name type="scientific">Rhizopogon vesiculosus</name>
    <dbReference type="NCBI Taxonomy" id="180088"/>
    <lineage>
        <taxon>Eukaryota</taxon>
        <taxon>Fungi</taxon>
        <taxon>Dikarya</taxon>
        <taxon>Basidiomycota</taxon>
        <taxon>Agaricomycotina</taxon>
        <taxon>Agaricomycetes</taxon>
        <taxon>Agaricomycetidae</taxon>
        <taxon>Boletales</taxon>
        <taxon>Suillineae</taxon>
        <taxon>Rhizopogonaceae</taxon>
        <taxon>Rhizopogon</taxon>
    </lineage>
</organism>
<keyword evidence="6" id="KW-1185">Reference proteome</keyword>
<evidence type="ECO:0000259" key="4">
    <source>
        <dbReference type="Pfam" id="PF01494"/>
    </source>
</evidence>
<dbReference type="GO" id="GO:0016491">
    <property type="term" value="F:oxidoreductase activity"/>
    <property type="evidence" value="ECO:0007669"/>
    <property type="project" value="UniProtKB-KW"/>
</dbReference>
<dbReference type="Pfam" id="PF01494">
    <property type="entry name" value="FAD_binding_3"/>
    <property type="match status" value="1"/>
</dbReference>
<dbReference type="Proteomes" id="UP000183567">
    <property type="component" value="Unassembled WGS sequence"/>
</dbReference>
<keyword evidence="3" id="KW-0560">Oxidoreductase</keyword>
<name>A0A1J8QGC2_9AGAM</name>
<dbReference type="InterPro" id="IPR002938">
    <property type="entry name" value="FAD-bd"/>
</dbReference>
<evidence type="ECO:0000313" key="6">
    <source>
        <dbReference type="Proteomes" id="UP000183567"/>
    </source>
</evidence>
<dbReference type="InterPro" id="IPR051104">
    <property type="entry name" value="FAD_monoxygenase"/>
</dbReference>
<dbReference type="STRING" id="180088.A0A1J8QGC2"/>
<dbReference type="GO" id="GO:0044550">
    <property type="term" value="P:secondary metabolite biosynthetic process"/>
    <property type="evidence" value="ECO:0007669"/>
    <property type="project" value="TreeGrafter"/>
</dbReference>
<comment type="caution">
    <text evidence="5">The sequence shown here is derived from an EMBL/GenBank/DDBJ whole genome shotgun (WGS) entry which is preliminary data.</text>
</comment>
<keyword evidence="2" id="KW-0274">FAD</keyword>
<evidence type="ECO:0000313" key="5">
    <source>
        <dbReference type="EMBL" id="OJA19703.1"/>
    </source>
</evidence>
<feature type="domain" description="FAD-binding" evidence="4">
    <location>
        <begin position="11"/>
        <end position="176"/>
    </location>
</feature>
<dbReference type="Gene3D" id="3.50.50.60">
    <property type="entry name" value="FAD/NAD(P)-binding domain"/>
    <property type="match status" value="1"/>
</dbReference>
<sequence>MSFSSGSPKFRVAICGAGIGGLVLAVTIGKFADRDIQIDLYEAHDTITTAGAGLVISRRTTEMIEPLGLNKELFNVSTNAHHSRGPKFRKSDIPEGGFEWFSRMNTAGSPMHRKHLVDILTQNLPSSCTVHFNKRLTKYDKLSARSLVLHFADESFENTDVLIGADGIHSSVRKTLFEAMDRDLVDPSMLRHYADPSWTGTLVYRATFPAEKLLETDPNNVALGDFIIVSLWKSGQDGRDNF</sequence>
<dbReference type="AlphaFoldDB" id="A0A1J8QGC2"/>
<dbReference type="OrthoDB" id="417877at2759"/>
<dbReference type="GO" id="GO:0071949">
    <property type="term" value="F:FAD binding"/>
    <property type="evidence" value="ECO:0007669"/>
    <property type="project" value="InterPro"/>
</dbReference>
<evidence type="ECO:0000256" key="1">
    <source>
        <dbReference type="ARBA" id="ARBA00022630"/>
    </source>
</evidence>
<dbReference type="EMBL" id="LVVM01000917">
    <property type="protein sequence ID" value="OJA19703.1"/>
    <property type="molecule type" value="Genomic_DNA"/>
</dbReference>
<accession>A0A1J8QGC2</accession>
<reference evidence="5 6" key="1">
    <citation type="submission" date="2016-03" db="EMBL/GenBank/DDBJ databases">
        <title>Comparative genomics of the ectomycorrhizal sister species Rhizopogon vinicolor and Rhizopogon vesiculosus (Basidiomycota: Boletales) reveals a divergence of the mating type B locus.</title>
        <authorList>
            <person name="Mujic A.B."/>
            <person name="Kuo A."/>
            <person name="Tritt A."/>
            <person name="Lipzen A."/>
            <person name="Chen C."/>
            <person name="Johnson J."/>
            <person name="Sharma A."/>
            <person name="Barry K."/>
            <person name="Grigoriev I.V."/>
            <person name="Spatafora J.W."/>
        </authorList>
    </citation>
    <scope>NUCLEOTIDE SEQUENCE [LARGE SCALE GENOMIC DNA]</scope>
    <source>
        <strain evidence="5 6">AM-OR11-056</strain>
    </source>
</reference>
<dbReference type="PRINTS" id="PR00420">
    <property type="entry name" value="RNGMNOXGNASE"/>
</dbReference>
<dbReference type="SUPFAM" id="SSF51905">
    <property type="entry name" value="FAD/NAD(P)-binding domain"/>
    <property type="match status" value="1"/>
</dbReference>
<evidence type="ECO:0000256" key="3">
    <source>
        <dbReference type="ARBA" id="ARBA00023002"/>
    </source>
</evidence>
<evidence type="ECO:0000256" key="2">
    <source>
        <dbReference type="ARBA" id="ARBA00022827"/>
    </source>
</evidence>
<dbReference type="PANTHER" id="PTHR46720:SF3">
    <property type="entry name" value="FAD-BINDING DOMAIN-CONTAINING PROTEIN-RELATED"/>
    <property type="match status" value="1"/>
</dbReference>
<dbReference type="InterPro" id="IPR036188">
    <property type="entry name" value="FAD/NAD-bd_sf"/>
</dbReference>
<dbReference type="PANTHER" id="PTHR46720">
    <property type="entry name" value="HYDROXYLASE, PUTATIVE (AFU_ORTHOLOGUE AFUA_3G01460)-RELATED"/>
    <property type="match status" value="1"/>
</dbReference>